<gene>
    <name evidence="2" type="ORF">EJ08DRAFT_644912</name>
</gene>
<proteinExistence type="predicted"/>
<keyword evidence="3" id="KW-1185">Reference proteome</keyword>
<name>A0A9P4U381_9PEZI</name>
<accession>A0A9P4U381</accession>
<organism evidence="2 3">
    <name type="scientific">Tothia fuscella</name>
    <dbReference type="NCBI Taxonomy" id="1048955"/>
    <lineage>
        <taxon>Eukaryota</taxon>
        <taxon>Fungi</taxon>
        <taxon>Dikarya</taxon>
        <taxon>Ascomycota</taxon>
        <taxon>Pezizomycotina</taxon>
        <taxon>Dothideomycetes</taxon>
        <taxon>Pleosporomycetidae</taxon>
        <taxon>Venturiales</taxon>
        <taxon>Cylindrosympodiaceae</taxon>
        <taxon>Tothia</taxon>
    </lineage>
</organism>
<sequence length="82" mass="8206">MSSNNTNKNSSSGGGGQSGNSSGGASKSTGQIMKDGGGGSSTNFLHMYGEKPTPDGWDEGRAIAEAMQKHDAQQGDGNAGKK</sequence>
<feature type="region of interest" description="Disordered" evidence="1">
    <location>
        <begin position="1"/>
        <end position="82"/>
    </location>
</feature>
<protein>
    <submittedName>
        <fullName evidence="2">Uncharacterized protein</fullName>
    </submittedName>
</protein>
<evidence type="ECO:0000313" key="3">
    <source>
        <dbReference type="Proteomes" id="UP000800235"/>
    </source>
</evidence>
<evidence type="ECO:0000313" key="2">
    <source>
        <dbReference type="EMBL" id="KAF2436579.1"/>
    </source>
</evidence>
<dbReference type="EMBL" id="MU007010">
    <property type="protein sequence ID" value="KAF2436579.1"/>
    <property type="molecule type" value="Genomic_DNA"/>
</dbReference>
<dbReference type="AlphaFoldDB" id="A0A9P4U381"/>
<evidence type="ECO:0000256" key="1">
    <source>
        <dbReference type="SAM" id="MobiDB-lite"/>
    </source>
</evidence>
<dbReference type="Proteomes" id="UP000800235">
    <property type="component" value="Unassembled WGS sequence"/>
</dbReference>
<feature type="compositionally biased region" description="Basic and acidic residues" evidence="1">
    <location>
        <begin position="48"/>
        <end position="73"/>
    </location>
</feature>
<comment type="caution">
    <text evidence="2">The sequence shown here is derived from an EMBL/GenBank/DDBJ whole genome shotgun (WGS) entry which is preliminary data.</text>
</comment>
<feature type="compositionally biased region" description="Low complexity" evidence="1">
    <location>
        <begin position="1"/>
        <end position="11"/>
    </location>
</feature>
<reference evidence="2" key="1">
    <citation type="journal article" date="2020" name="Stud. Mycol.">
        <title>101 Dothideomycetes genomes: a test case for predicting lifestyles and emergence of pathogens.</title>
        <authorList>
            <person name="Haridas S."/>
            <person name="Albert R."/>
            <person name="Binder M."/>
            <person name="Bloem J."/>
            <person name="Labutti K."/>
            <person name="Salamov A."/>
            <person name="Andreopoulos B."/>
            <person name="Baker S."/>
            <person name="Barry K."/>
            <person name="Bills G."/>
            <person name="Bluhm B."/>
            <person name="Cannon C."/>
            <person name="Castanera R."/>
            <person name="Culley D."/>
            <person name="Daum C."/>
            <person name="Ezra D."/>
            <person name="Gonzalez J."/>
            <person name="Henrissat B."/>
            <person name="Kuo A."/>
            <person name="Liang C."/>
            <person name="Lipzen A."/>
            <person name="Lutzoni F."/>
            <person name="Magnuson J."/>
            <person name="Mondo S."/>
            <person name="Nolan M."/>
            <person name="Ohm R."/>
            <person name="Pangilinan J."/>
            <person name="Park H.-J."/>
            <person name="Ramirez L."/>
            <person name="Alfaro M."/>
            <person name="Sun H."/>
            <person name="Tritt A."/>
            <person name="Yoshinaga Y."/>
            <person name="Zwiers L.-H."/>
            <person name="Turgeon B."/>
            <person name="Goodwin S."/>
            <person name="Spatafora J."/>
            <person name="Crous P."/>
            <person name="Grigoriev I."/>
        </authorList>
    </citation>
    <scope>NUCLEOTIDE SEQUENCE</scope>
    <source>
        <strain evidence="2">CBS 130266</strain>
    </source>
</reference>
<feature type="compositionally biased region" description="Gly residues" evidence="1">
    <location>
        <begin position="12"/>
        <end position="22"/>
    </location>
</feature>